<keyword evidence="12 14" id="KW-0961">Cell wall biogenesis/degradation</keyword>
<proteinExistence type="inferred from homology"/>
<evidence type="ECO:0000256" key="12">
    <source>
        <dbReference type="ARBA" id="ARBA00023316"/>
    </source>
</evidence>
<evidence type="ECO:0000256" key="11">
    <source>
        <dbReference type="ARBA" id="ARBA00023306"/>
    </source>
</evidence>
<dbReference type="GO" id="GO:0008763">
    <property type="term" value="F:UDP-N-acetylmuramate-L-alanine ligase activity"/>
    <property type="evidence" value="ECO:0007669"/>
    <property type="project" value="UniProtKB-UniRule"/>
</dbReference>
<keyword evidence="5 14" id="KW-0436">Ligase</keyword>
<dbReference type="InterPro" id="IPR000713">
    <property type="entry name" value="Mur_ligase_N"/>
</dbReference>
<dbReference type="GO" id="GO:0051301">
    <property type="term" value="P:cell division"/>
    <property type="evidence" value="ECO:0007669"/>
    <property type="project" value="UniProtKB-KW"/>
</dbReference>
<keyword evidence="19" id="KW-1185">Reference proteome</keyword>
<keyword evidence="11 14" id="KW-0131">Cell cycle</keyword>
<keyword evidence="10 14" id="KW-0573">Peptidoglycan synthesis</keyword>
<dbReference type="GO" id="GO:0071555">
    <property type="term" value="P:cell wall organization"/>
    <property type="evidence" value="ECO:0007669"/>
    <property type="project" value="UniProtKB-KW"/>
</dbReference>
<dbReference type="FunFam" id="3.40.1190.10:FF:000001">
    <property type="entry name" value="UDP-N-acetylmuramate--L-alanine ligase"/>
    <property type="match status" value="1"/>
</dbReference>
<evidence type="ECO:0000256" key="8">
    <source>
        <dbReference type="ARBA" id="ARBA00022840"/>
    </source>
</evidence>
<evidence type="ECO:0000256" key="3">
    <source>
        <dbReference type="ARBA" id="ARBA00012211"/>
    </source>
</evidence>
<feature type="domain" description="Mur ligase central" evidence="17">
    <location>
        <begin position="120"/>
        <end position="300"/>
    </location>
</feature>
<keyword evidence="8 14" id="KW-0067">ATP-binding</keyword>
<comment type="subcellular location">
    <subcellularLocation>
        <location evidence="1 14">Cytoplasm</location>
    </subcellularLocation>
</comment>
<feature type="domain" description="Mur ligase N-terminal catalytic" evidence="15">
    <location>
        <begin position="17"/>
        <end position="114"/>
    </location>
</feature>
<evidence type="ECO:0000256" key="13">
    <source>
        <dbReference type="ARBA" id="ARBA00047833"/>
    </source>
</evidence>
<dbReference type="EMBL" id="CP157743">
    <property type="protein sequence ID" value="XBS21740.1"/>
    <property type="molecule type" value="Genomic_DNA"/>
</dbReference>
<feature type="binding site" evidence="14">
    <location>
        <begin position="122"/>
        <end position="128"/>
    </location>
    <ligand>
        <name>ATP</name>
        <dbReference type="ChEBI" id="CHEBI:30616"/>
    </ligand>
</feature>
<comment type="catalytic activity">
    <reaction evidence="13 14">
        <text>UDP-N-acetyl-alpha-D-muramate + L-alanine + ATP = UDP-N-acetyl-alpha-D-muramoyl-L-alanine + ADP + phosphate + H(+)</text>
        <dbReference type="Rhea" id="RHEA:23372"/>
        <dbReference type="ChEBI" id="CHEBI:15378"/>
        <dbReference type="ChEBI" id="CHEBI:30616"/>
        <dbReference type="ChEBI" id="CHEBI:43474"/>
        <dbReference type="ChEBI" id="CHEBI:57972"/>
        <dbReference type="ChEBI" id="CHEBI:70757"/>
        <dbReference type="ChEBI" id="CHEBI:83898"/>
        <dbReference type="ChEBI" id="CHEBI:456216"/>
        <dbReference type="EC" id="6.3.2.8"/>
    </reaction>
</comment>
<sequence>MNRPDLHPAQVLSNIDRIHFVGIGGTGMSGIAEVLSNLGYHVSGSDLKESSVTRRLENMGVVVHYGHSDSHIDGVDVVVTSTAVNHENPEVKGAIARRIPVIPRAEMLAELMRFRFGIAVAGTHGKTTTTSLIASMLAEDGLDPTFVIGGRLNSAGSNAKLGLGKYLVAEADESDASFLYLQPMMAVVTNIDQDHMETYGGSYQRLKETFLEFLHHLPFYGLAVLCMDDAGVGEIIPKVSKPIRTYGVHEEADVRAVDIEQDGMQTRFTVLRWAPYAPLQVTLNMPGWHNMLNSLAAITIATTLGVDDRAIINSLLDFKGIGRRFQINADIDYQGGKLTLVDDYGHHPREVAATLEAMRQAWPHRRSLVVFQPHRYTRTRDLFEEFVEVLSTVDMLIILDIYSAGEEPINGADGQTLCRAIRVRGQVEPVFVKNREELPEILAAMVQKDDVIMTMGAGNVGQIAAELPQKLAEALQHG</sequence>
<dbReference type="InterPro" id="IPR005758">
    <property type="entry name" value="UDP-N-AcMur_Ala_ligase_MurC"/>
</dbReference>
<feature type="domain" description="Mur ligase C-terminal" evidence="16">
    <location>
        <begin position="323"/>
        <end position="458"/>
    </location>
</feature>
<dbReference type="SUPFAM" id="SSF53623">
    <property type="entry name" value="MurD-like peptide ligases, catalytic domain"/>
    <property type="match status" value="1"/>
</dbReference>
<dbReference type="HAMAP" id="MF_00046">
    <property type="entry name" value="MurC"/>
    <property type="match status" value="1"/>
</dbReference>
<dbReference type="AlphaFoldDB" id="A0AAU7NXQ8"/>
<evidence type="ECO:0000256" key="4">
    <source>
        <dbReference type="ARBA" id="ARBA00022490"/>
    </source>
</evidence>
<dbReference type="EC" id="6.3.2.8" evidence="3 14"/>
<evidence type="ECO:0000256" key="9">
    <source>
        <dbReference type="ARBA" id="ARBA00022960"/>
    </source>
</evidence>
<evidence type="ECO:0000256" key="7">
    <source>
        <dbReference type="ARBA" id="ARBA00022741"/>
    </source>
</evidence>
<evidence type="ECO:0000256" key="2">
    <source>
        <dbReference type="ARBA" id="ARBA00004752"/>
    </source>
</evidence>
<dbReference type="Gene3D" id="3.40.50.720">
    <property type="entry name" value="NAD(P)-binding Rossmann-like Domain"/>
    <property type="match status" value="1"/>
</dbReference>
<evidence type="ECO:0000259" key="15">
    <source>
        <dbReference type="Pfam" id="PF01225"/>
    </source>
</evidence>
<keyword evidence="9 14" id="KW-0133">Cell shape</keyword>
<dbReference type="InterPro" id="IPR036615">
    <property type="entry name" value="Mur_ligase_C_dom_sf"/>
</dbReference>
<dbReference type="PANTHER" id="PTHR43445">
    <property type="entry name" value="UDP-N-ACETYLMURAMATE--L-ALANINE LIGASE-RELATED"/>
    <property type="match status" value="1"/>
</dbReference>
<reference evidence="18 19" key="1">
    <citation type="journal article" date="2024" name="Microbiology">
        <title>Methylomarinum rosea sp. nov., a novel halophilic methanotrophic bacterium from the hypersaline Lake Elton.</title>
        <authorList>
            <person name="Suleimanov R.Z."/>
            <person name="Oshkin I.Y."/>
            <person name="Danilova O.V."/>
            <person name="Suzina N.E."/>
            <person name="Dedysh S.N."/>
        </authorList>
    </citation>
    <scope>NUCLEOTIDE SEQUENCE [LARGE SCALE GENOMIC DNA]</scope>
    <source>
        <strain evidence="18 19">Ch1-1</strain>
    </source>
</reference>
<evidence type="ECO:0000256" key="5">
    <source>
        <dbReference type="ARBA" id="ARBA00022598"/>
    </source>
</evidence>
<dbReference type="SUPFAM" id="SSF51984">
    <property type="entry name" value="MurCD N-terminal domain"/>
    <property type="match status" value="1"/>
</dbReference>
<dbReference type="InterPro" id="IPR004101">
    <property type="entry name" value="Mur_ligase_C"/>
</dbReference>
<dbReference type="InterPro" id="IPR013221">
    <property type="entry name" value="Mur_ligase_cen"/>
</dbReference>
<dbReference type="SUPFAM" id="SSF53244">
    <property type="entry name" value="MurD-like peptide ligases, peptide-binding domain"/>
    <property type="match status" value="1"/>
</dbReference>
<evidence type="ECO:0000256" key="1">
    <source>
        <dbReference type="ARBA" id="ARBA00004496"/>
    </source>
</evidence>
<dbReference type="NCBIfam" id="TIGR01082">
    <property type="entry name" value="murC"/>
    <property type="match status" value="1"/>
</dbReference>
<dbReference type="Pfam" id="PF08245">
    <property type="entry name" value="Mur_ligase_M"/>
    <property type="match status" value="1"/>
</dbReference>
<keyword evidence="7 14" id="KW-0547">Nucleotide-binding</keyword>
<evidence type="ECO:0000256" key="14">
    <source>
        <dbReference type="HAMAP-Rule" id="MF_00046"/>
    </source>
</evidence>
<evidence type="ECO:0000259" key="17">
    <source>
        <dbReference type="Pfam" id="PF08245"/>
    </source>
</evidence>
<evidence type="ECO:0000256" key="6">
    <source>
        <dbReference type="ARBA" id="ARBA00022618"/>
    </source>
</evidence>
<comment type="pathway">
    <text evidence="2 14">Cell wall biogenesis; peptidoglycan biosynthesis.</text>
</comment>
<accession>A0AAU7NXQ8</accession>
<dbReference type="GO" id="GO:0005737">
    <property type="term" value="C:cytoplasm"/>
    <property type="evidence" value="ECO:0007669"/>
    <property type="project" value="UniProtKB-SubCell"/>
</dbReference>
<protein>
    <recommendedName>
        <fullName evidence="3 14">UDP-N-acetylmuramate--L-alanine ligase</fullName>
        <ecNumber evidence="3 14">6.3.2.8</ecNumber>
    </recommendedName>
    <alternativeName>
        <fullName evidence="14">UDP-N-acetylmuramoyl-L-alanine synthetase</fullName>
    </alternativeName>
</protein>
<dbReference type="PANTHER" id="PTHR43445:SF3">
    <property type="entry name" value="UDP-N-ACETYLMURAMATE--L-ALANINE LIGASE"/>
    <property type="match status" value="1"/>
</dbReference>
<dbReference type="RefSeq" id="WP_305909267.1">
    <property type="nucleotide sequence ID" value="NZ_CP157743.1"/>
</dbReference>
<dbReference type="GO" id="GO:0009252">
    <property type="term" value="P:peptidoglycan biosynthetic process"/>
    <property type="evidence" value="ECO:0007669"/>
    <property type="project" value="UniProtKB-UniRule"/>
</dbReference>
<dbReference type="Gene3D" id="3.40.1190.10">
    <property type="entry name" value="Mur-like, catalytic domain"/>
    <property type="match status" value="1"/>
</dbReference>
<keyword evidence="6 14" id="KW-0132">Cell division</keyword>
<name>A0AAU7NXQ8_9GAMM</name>
<dbReference type="GO" id="GO:0008360">
    <property type="term" value="P:regulation of cell shape"/>
    <property type="evidence" value="ECO:0007669"/>
    <property type="project" value="UniProtKB-KW"/>
</dbReference>
<evidence type="ECO:0000313" key="18">
    <source>
        <dbReference type="EMBL" id="XBS21740.1"/>
    </source>
</evidence>
<gene>
    <name evidence="14 18" type="primary">murC</name>
    <name evidence="18" type="ORF">Q9L42_006345</name>
</gene>
<dbReference type="Gene3D" id="3.90.190.20">
    <property type="entry name" value="Mur ligase, C-terminal domain"/>
    <property type="match status" value="1"/>
</dbReference>
<dbReference type="InterPro" id="IPR036565">
    <property type="entry name" value="Mur-like_cat_sf"/>
</dbReference>
<comment type="similarity">
    <text evidence="14">Belongs to the MurCDEF family.</text>
</comment>
<organism evidence="18 19">
    <name type="scientific">Methylomarinum roseum</name>
    <dbReference type="NCBI Taxonomy" id="3067653"/>
    <lineage>
        <taxon>Bacteria</taxon>
        <taxon>Pseudomonadati</taxon>
        <taxon>Pseudomonadota</taxon>
        <taxon>Gammaproteobacteria</taxon>
        <taxon>Methylococcales</taxon>
        <taxon>Methylococcaceae</taxon>
        <taxon>Methylomarinum</taxon>
    </lineage>
</organism>
<evidence type="ECO:0000313" key="19">
    <source>
        <dbReference type="Proteomes" id="UP001225378"/>
    </source>
</evidence>
<dbReference type="Proteomes" id="UP001225378">
    <property type="component" value="Chromosome"/>
</dbReference>
<dbReference type="GO" id="GO:0005524">
    <property type="term" value="F:ATP binding"/>
    <property type="evidence" value="ECO:0007669"/>
    <property type="project" value="UniProtKB-UniRule"/>
</dbReference>
<evidence type="ECO:0000259" key="16">
    <source>
        <dbReference type="Pfam" id="PF02875"/>
    </source>
</evidence>
<dbReference type="Pfam" id="PF02875">
    <property type="entry name" value="Mur_ligase_C"/>
    <property type="match status" value="1"/>
</dbReference>
<comment type="function">
    <text evidence="14">Cell wall formation.</text>
</comment>
<keyword evidence="4 14" id="KW-0963">Cytoplasm</keyword>
<evidence type="ECO:0000256" key="10">
    <source>
        <dbReference type="ARBA" id="ARBA00022984"/>
    </source>
</evidence>
<dbReference type="Pfam" id="PF01225">
    <property type="entry name" value="Mur_ligase"/>
    <property type="match status" value="1"/>
</dbReference>
<dbReference type="InterPro" id="IPR050061">
    <property type="entry name" value="MurCDEF_pg_biosynth"/>
</dbReference>
<dbReference type="KEGG" id="mech:Q9L42_006345"/>